<name>A0A1H7P3V8_9ACTN</name>
<dbReference type="AlphaFoldDB" id="A0A1H7P3V8"/>
<keyword evidence="3" id="KW-1185">Reference proteome</keyword>
<proteinExistence type="predicted"/>
<dbReference type="Pfam" id="PF05368">
    <property type="entry name" value="NmrA"/>
    <property type="match status" value="1"/>
</dbReference>
<dbReference type="EMBL" id="FOBF01000004">
    <property type="protein sequence ID" value="SEL30316.1"/>
    <property type="molecule type" value="Genomic_DNA"/>
</dbReference>
<dbReference type="STRING" id="46177.SAMN05660976_02259"/>
<dbReference type="Gene3D" id="3.90.25.10">
    <property type="entry name" value="UDP-galactose 4-epimerase, domain 1"/>
    <property type="match status" value="1"/>
</dbReference>
<dbReference type="InterPro" id="IPR051604">
    <property type="entry name" value="Ergot_Alk_Oxidoreductase"/>
</dbReference>
<feature type="domain" description="NmrA-like" evidence="1">
    <location>
        <begin position="2"/>
        <end position="259"/>
    </location>
</feature>
<sequence length="292" mass="31452">MIVITTPTGQIGSQVLANVLTSGEPIRVIAREPSRLPPQVRERVEIVRGSTDDVGVVNDALTGADTVFWLVPPNPRARSIPGHTLDFVRPLCEAITSQGVKRVIGVSSLGRGTARNAGQISAIFAMDDLVESTGVSYRSLCPPGFMENLLQQVEPIRSQGVFFSPVSGDHKVPVCSTRDIAAIAAELLLDDSWSGQDSVPIHGPEDLSHHDMAEIMSQVLGRPVRFQQVPGDAYVATLTRHGMTEAWARGIVDMAAAVERGAYDAEPRSPRSTTPTGFRQWCEEVLKPAVLA</sequence>
<dbReference type="Gene3D" id="3.40.50.720">
    <property type="entry name" value="NAD(P)-binding Rossmann-like Domain"/>
    <property type="match status" value="1"/>
</dbReference>
<protein>
    <submittedName>
        <fullName evidence="2">Uncharacterized conserved protein YbjT, contains NAD(P)-binding and DUF2867 domains</fullName>
    </submittedName>
</protein>
<dbReference type="RefSeq" id="WP_091100026.1">
    <property type="nucleotide sequence ID" value="NZ_FOBF01000004.1"/>
</dbReference>
<gene>
    <name evidence="2" type="ORF">SAMN05660976_02259</name>
</gene>
<evidence type="ECO:0000259" key="1">
    <source>
        <dbReference type="Pfam" id="PF05368"/>
    </source>
</evidence>
<reference evidence="2 3" key="1">
    <citation type="submission" date="2016-10" db="EMBL/GenBank/DDBJ databases">
        <authorList>
            <person name="de Groot N.N."/>
        </authorList>
    </citation>
    <scope>NUCLEOTIDE SEQUENCE [LARGE SCALE GENOMIC DNA]</scope>
    <source>
        <strain evidence="2 3">DSM 43357</strain>
    </source>
</reference>
<dbReference type="InterPro" id="IPR008030">
    <property type="entry name" value="NmrA-like"/>
</dbReference>
<dbReference type="Proteomes" id="UP000198953">
    <property type="component" value="Unassembled WGS sequence"/>
</dbReference>
<dbReference type="SUPFAM" id="SSF51735">
    <property type="entry name" value="NAD(P)-binding Rossmann-fold domains"/>
    <property type="match status" value="1"/>
</dbReference>
<evidence type="ECO:0000313" key="3">
    <source>
        <dbReference type="Proteomes" id="UP000198953"/>
    </source>
</evidence>
<dbReference type="PANTHER" id="PTHR43162">
    <property type="match status" value="1"/>
</dbReference>
<organism evidence="2 3">
    <name type="scientific">Nonomuraea pusilla</name>
    <dbReference type="NCBI Taxonomy" id="46177"/>
    <lineage>
        <taxon>Bacteria</taxon>
        <taxon>Bacillati</taxon>
        <taxon>Actinomycetota</taxon>
        <taxon>Actinomycetes</taxon>
        <taxon>Streptosporangiales</taxon>
        <taxon>Streptosporangiaceae</taxon>
        <taxon>Nonomuraea</taxon>
    </lineage>
</organism>
<accession>A0A1H7P3V8</accession>
<dbReference type="OrthoDB" id="4632815at2"/>
<dbReference type="InterPro" id="IPR036291">
    <property type="entry name" value="NAD(P)-bd_dom_sf"/>
</dbReference>
<dbReference type="PANTHER" id="PTHR43162:SF1">
    <property type="entry name" value="PRESTALK A DIFFERENTIATION PROTEIN A"/>
    <property type="match status" value="1"/>
</dbReference>
<evidence type="ECO:0000313" key="2">
    <source>
        <dbReference type="EMBL" id="SEL30316.1"/>
    </source>
</evidence>